<protein>
    <submittedName>
        <fullName evidence="1">Uncharacterized protein</fullName>
    </submittedName>
</protein>
<dbReference type="STRING" id="1149755.A0A2J6R0D8"/>
<dbReference type="AlphaFoldDB" id="A0A2J6R0D8"/>
<name>A0A2J6R0D8_HYAVF</name>
<gene>
    <name evidence="1" type="ORF">L207DRAFT_376169</name>
</gene>
<dbReference type="EMBL" id="KZ613960">
    <property type="protein sequence ID" value="PMD31986.1"/>
    <property type="molecule type" value="Genomic_DNA"/>
</dbReference>
<proteinExistence type="predicted"/>
<organism evidence="1 2">
    <name type="scientific">Hyaloscypha variabilis (strain UAMH 11265 / GT02V1 / F)</name>
    <name type="common">Meliniomyces variabilis</name>
    <dbReference type="NCBI Taxonomy" id="1149755"/>
    <lineage>
        <taxon>Eukaryota</taxon>
        <taxon>Fungi</taxon>
        <taxon>Dikarya</taxon>
        <taxon>Ascomycota</taxon>
        <taxon>Pezizomycotina</taxon>
        <taxon>Leotiomycetes</taxon>
        <taxon>Helotiales</taxon>
        <taxon>Hyaloscyphaceae</taxon>
        <taxon>Hyaloscypha</taxon>
        <taxon>Hyaloscypha variabilis</taxon>
    </lineage>
</organism>
<evidence type="ECO:0000313" key="2">
    <source>
        <dbReference type="Proteomes" id="UP000235786"/>
    </source>
</evidence>
<sequence>MATTCPENENATECLLRALLQFNENQANVQAAKFDWDPITFAFTVPIERDPRGILAAVFALVTIFQTVLASGPGRRKSSSRTIGNWASKTTTEWNRHDFNVVSFARTPVLRSRKIQEILEQKPPIRIKATSATSQGFKESSAGTWLKLLQYVGLQDLDIGKDDLQITAADYLPDDILAVPAYADLGFIVAVVAAAGAYSFKTDSQSVYPVIIGDGFQFDFRQHPQLGMLGAFSRYGKTIGSIETPSTDRLIRALRHSRGEIEVGPSFLLVDAAAKEDADAAARDRSRVAAQEETQKQPLNIFFPAKPAGILQTLTSHECERPSTLCRCSPDLDWDDDYHLLWLFVAKLPEEIPATFPSKQSNFGKILQMLALNSRFWSS</sequence>
<reference evidence="1 2" key="1">
    <citation type="submission" date="2016-04" db="EMBL/GenBank/DDBJ databases">
        <title>A degradative enzymes factory behind the ericoid mycorrhizal symbiosis.</title>
        <authorList>
            <consortium name="DOE Joint Genome Institute"/>
            <person name="Martino E."/>
            <person name="Morin E."/>
            <person name="Grelet G."/>
            <person name="Kuo A."/>
            <person name="Kohler A."/>
            <person name="Daghino S."/>
            <person name="Barry K."/>
            <person name="Choi C."/>
            <person name="Cichocki N."/>
            <person name="Clum A."/>
            <person name="Copeland A."/>
            <person name="Hainaut M."/>
            <person name="Haridas S."/>
            <person name="Labutti K."/>
            <person name="Lindquist E."/>
            <person name="Lipzen A."/>
            <person name="Khouja H.-R."/>
            <person name="Murat C."/>
            <person name="Ohm R."/>
            <person name="Olson A."/>
            <person name="Spatafora J."/>
            <person name="Veneault-Fourrey C."/>
            <person name="Henrissat B."/>
            <person name="Grigoriev I."/>
            <person name="Martin F."/>
            <person name="Perotto S."/>
        </authorList>
    </citation>
    <scope>NUCLEOTIDE SEQUENCE [LARGE SCALE GENOMIC DNA]</scope>
    <source>
        <strain evidence="1 2">F</strain>
    </source>
</reference>
<feature type="non-terminal residue" evidence="1">
    <location>
        <position position="379"/>
    </location>
</feature>
<dbReference type="Proteomes" id="UP000235786">
    <property type="component" value="Unassembled WGS sequence"/>
</dbReference>
<keyword evidence="2" id="KW-1185">Reference proteome</keyword>
<dbReference type="OrthoDB" id="3559787at2759"/>
<accession>A0A2J6R0D8</accession>
<evidence type="ECO:0000313" key="1">
    <source>
        <dbReference type="EMBL" id="PMD31986.1"/>
    </source>
</evidence>